<organism evidence="1 2">
    <name type="scientific">Halteria grandinella</name>
    <dbReference type="NCBI Taxonomy" id="5974"/>
    <lineage>
        <taxon>Eukaryota</taxon>
        <taxon>Sar</taxon>
        <taxon>Alveolata</taxon>
        <taxon>Ciliophora</taxon>
        <taxon>Intramacronucleata</taxon>
        <taxon>Spirotrichea</taxon>
        <taxon>Stichotrichia</taxon>
        <taxon>Sporadotrichida</taxon>
        <taxon>Halteriidae</taxon>
        <taxon>Halteria</taxon>
    </lineage>
</organism>
<keyword evidence="2" id="KW-1185">Reference proteome</keyword>
<dbReference type="AlphaFoldDB" id="A0A8J8NGK4"/>
<dbReference type="Proteomes" id="UP000785679">
    <property type="component" value="Unassembled WGS sequence"/>
</dbReference>
<proteinExistence type="predicted"/>
<gene>
    <name evidence="1" type="ORF">FGO68_gene15216</name>
</gene>
<protein>
    <submittedName>
        <fullName evidence="1">Uncharacterized protein</fullName>
    </submittedName>
</protein>
<sequence length="445" mass="47893">MRFSMPDTTTSLLSGVETFVCRTITVDFTAAFTKATSYAAGAVNQSYDITVSPIKTIPQGSSLRIAIPKEAVLNDTVTTVNCSITFDSGTVTKQSVIPASTNPYVVAEFTSLFTGTSATDLANYKKDFVISCGTFRNPRSLATTSSFEIQITDTQGQTLNFNKGVTFKMTSIPTFSIATLSTSTSTVGALSTFTVTFTPTFKIYNDEAIQIEFSEYDITLPDTISCYPTSINFQRVACSQPDLGVLQAQFTFSGEGVVEGGTSLVFQVKNIRNPSSTQPVISTRVQLIDSQSNAIGNFNGGTYPQIAPTQAAHVLTKELILEKSFAGATTSATISYRTVNIMPRTATFQIGYPTQAAFSGSPTCHTVIRGVTQNNKCSIDTANKLISIVYVTDDVFDWIDTDSVPQGSQVQLIFGPFTNNASPSSVGAFTVTGTLVYRARQTRQR</sequence>
<reference evidence="1" key="1">
    <citation type="submission" date="2019-06" db="EMBL/GenBank/DDBJ databases">
        <authorList>
            <person name="Zheng W."/>
        </authorList>
    </citation>
    <scope>NUCLEOTIDE SEQUENCE</scope>
    <source>
        <strain evidence="1">QDHG01</strain>
    </source>
</reference>
<evidence type="ECO:0000313" key="1">
    <source>
        <dbReference type="EMBL" id="TNV74334.1"/>
    </source>
</evidence>
<name>A0A8J8NGK4_HALGN</name>
<evidence type="ECO:0000313" key="2">
    <source>
        <dbReference type="Proteomes" id="UP000785679"/>
    </source>
</evidence>
<comment type="caution">
    <text evidence="1">The sequence shown here is derived from an EMBL/GenBank/DDBJ whole genome shotgun (WGS) entry which is preliminary data.</text>
</comment>
<dbReference type="EMBL" id="RRYP01017124">
    <property type="protein sequence ID" value="TNV74334.1"/>
    <property type="molecule type" value="Genomic_DNA"/>
</dbReference>
<accession>A0A8J8NGK4</accession>